<evidence type="ECO:0000313" key="2">
    <source>
        <dbReference type="EMBL" id="JAE07938.1"/>
    </source>
</evidence>
<sequence length="132" mass="14622">MAAAGRVRGGGGVGAAPPAPRSARPCRWASSSARGTTIPRRRRRRRPTPPPRAGRPRPWPCRRYCRRRRWWWWRWTRPGTTGMRRSGSRSGGWSRAGTYCAAETPSSCSACSTSSPTPWATKPKHALTLLPG</sequence>
<accession>A0A0A9FI34</accession>
<protein>
    <submittedName>
        <fullName evidence="2">Uncharacterized protein</fullName>
    </submittedName>
</protein>
<reference evidence="2" key="2">
    <citation type="journal article" date="2015" name="Data Brief">
        <title>Shoot transcriptome of the giant reed, Arundo donax.</title>
        <authorList>
            <person name="Barrero R.A."/>
            <person name="Guerrero F.D."/>
            <person name="Moolhuijzen P."/>
            <person name="Goolsby J.A."/>
            <person name="Tidwell J."/>
            <person name="Bellgard S.E."/>
            <person name="Bellgard M.I."/>
        </authorList>
    </citation>
    <scope>NUCLEOTIDE SEQUENCE</scope>
    <source>
        <tissue evidence="2">Shoot tissue taken approximately 20 cm above the soil surface</tissue>
    </source>
</reference>
<dbReference type="AlphaFoldDB" id="A0A0A9FI34"/>
<name>A0A0A9FI34_ARUDO</name>
<feature type="region of interest" description="Disordered" evidence="1">
    <location>
        <begin position="1"/>
        <end position="60"/>
    </location>
</feature>
<reference evidence="2" key="1">
    <citation type="submission" date="2014-09" db="EMBL/GenBank/DDBJ databases">
        <authorList>
            <person name="Magalhaes I.L.F."/>
            <person name="Oliveira U."/>
            <person name="Santos F.R."/>
            <person name="Vidigal T.H.D.A."/>
            <person name="Brescovit A.D."/>
            <person name="Santos A.J."/>
        </authorList>
    </citation>
    <scope>NUCLEOTIDE SEQUENCE</scope>
    <source>
        <tissue evidence="2">Shoot tissue taken approximately 20 cm above the soil surface</tissue>
    </source>
</reference>
<feature type="compositionally biased region" description="Low complexity" evidence="1">
    <location>
        <begin position="21"/>
        <end position="34"/>
    </location>
</feature>
<dbReference type="EMBL" id="GBRH01189958">
    <property type="protein sequence ID" value="JAE07938.1"/>
    <property type="molecule type" value="Transcribed_RNA"/>
</dbReference>
<evidence type="ECO:0000256" key="1">
    <source>
        <dbReference type="SAM" id="MobiDB-lite"/>
    </source>
</evidence>
<organism evidence="2">
    <name type="scientific">Arundo donax</name>
    <name type="common">Giant reed</name>
    <name type="synonym">Donax arundinaceus</name>
    <dbReference type="NCBI Taxonomy" id="35708"/>
    <lineage>
        <taxon>Eukaryota</taxon>
        <taxon>Viridiplantae</taxon>
        <taxon>Streptophyta</taxon>
        <taxon>Embryophyta</taxon>
        <taxon>Tracheophyta</taxon>
        <taxon>Spermatophyta</taxon>
        <taxon>Magnoliopsida</taxon>
        <taxon>Liliopsida</taxon>
        <taxon>Poales</taxon>
        <taxon>Poaceae</taxon>
        <taxon>PACMAD clade</taxon>
        <taxon>Arundinoideae</taxon>
        <taxon>Arundineae</taxon>
        <taxon>Arundo</taxon>
    </lineage>
</organism>
<proteinExistence type="predicted"/>
<feature type="compositionally biased region" description="Pro residues" evidence="1">
    <location>
        <begin position="48"/>
        <end position="59"/>
    </location>
</feature>